<proteinExistence type="predicted"/>
<keyword evidence="11" id="KW-1185">Reference proteome</keyword>
<feature type="transmembrane region" description="Helical" evidence="7">
    <location>
        <begin position="36"/>
        <end position="53"/>
    </location>
</feature>
<keyword evidence="2 7" id="KW-0812">Transmembrane</keyword>
<sequence length="594" mass="65838">MARFKENDLPKSKITATSLNKALIIFKYAGGHKWKFYVGLIFLLFTGATALAFPKLMGMLIDCVKNKNNSEANYIALGLIVILFMQSIFSFFRLYLFVNFTEHTLANLRLALYSNLVKLPMSFFSQKRVGELNSRISSDITQIQDTLTSTIAEFLRQFILIIGGVLLLASESIKLTLLMLSVVPLVAVAAVIFGRFIRKYSKNVQDKVAESQVIVEETMQGISIVKAFANEWYEIARYDGKIKEVVKIAIKGGKYRGYFASFIIFCLFGAIVAVVWFGVRLSISGEMSVGQLISFVLYSTFVGASFGGIAELYAQIQKAIGATERVFELLDEAPEKINSVQNPSYQKIKGDVTFKNVGFSYHSRKEIKVLKDVSFTASYGQKIAIVGPSGTGKSTIASLLLRFYNIDSGEILVDGKNIYDYDLEKLRGNMSIVPQDVILFGGTIKENIAYGKPDATNDEIILAAKQANALNFIESFPEKFETIVGERGIKLSGGQRQRIAIARALLKNPSILILDEATSSLDSEGEKLVQEALEILMQGRTSIIIAHRLSTIRSADQILVLDNGVISEQGTHQELITLENGMYKNLSNLQFSNS</sequence>
<evidence type="ECO:0000256" key="5">
    <source>
        <dbReference type="ARBA" id="ARBA00022989"/>
    </source>
</evidence>
<dbReference type="RefSeq" id="WP_121925259.1">
    <property type="nucleotide sequence ID" value="NZ_CBCSGA010000003.1"/>
</dbReference>
<dbReference type="GO" id="GO:0015421">
    <property type="term" value="F:ABC-type oligopeptide transporter activity"/>
    <property type="evidence" value="ECO:0007669"/>
    <property type="project" value="TreeGrafter"/>
</dbReference>
<reference evidence="10 11" key="1">
    <citation type="submission" date="2018-10" db="EMBL/GenBank/DDBJ databases">
        <title>Genomic Encyclopedia of Archaeal and Bacterial Type Strains, Phase II (KMG-II): from individual species to whole genera.</title>
        <authorList>
            <person name="Goeker M."/>
        </authorList>
    </citation>
    <scope>NUCLEOTIDE SEQUENCE [LARGE SCALE GENOMIC DNA]</scope>
    <source>
        <strain evidence="10 11">DSM 19727</strain>
    </source>
</reference>
<dbReference type="Gene3D" id="1.20.1560.10">
    <property type="entry name" value="ABC transporter type 1, transmembrane domain"/>
    <property type="match status" value="2"/>
</dbReference>
<comment type="subcellular location">
    <subcellularLocation>
        <location evidence="1">Cell membrane</location>
        <topology evidence="1">Multi-pass membrane protein</topology>
    </subcellularLocation>
</comment>
<dbReference type="CDD" id="cd03249">
    <property type="entry name" value="ABC_MTABC3_MDL1_MDL2"/>
    <property type="match status" value="1"/>
</dbReference>
<feature type="domain" description="ABC transmembrane type-1" evidence="9">
    <location>
        <begin position="38"/>
        <end position="318"/>
    </location>
</feature>
<evidence type="ECO:0000256" key="1">
    <source>
        <dbReference type="ARBA" id="ARBA00004651"/>
    </source>
</evidence>
<name>A0A3L9ZU52_9FLAO</name>
<organism evidence="10 11">
    <name type="scientific">Flavobacterium weaverense</name>
    <dbReference type="NCBI Taxonomy" id="271156"/>
    <lineage>
        <taxon>Bacteria</taxon>
        <taxon>Pseudomonadati</taxon>
        <taxon>Bacteroidota</taxon>
        <taxon>Flavobacteriia</taxon>
        <taxon>Flavobacteriales</taxon>
        <taxon>Flavobacteriaceae</taxon>
        <taxon>Flavobacterium</taxon>
    </lineage>
</organism>
<evidence type="ECO:0000313" key="11">
    <source>
        <dbReference type="Proteomes" id="UP000280368"/>
    </source>
</evidence>
<feature type="transmembrane region" description="Helical" evidence="7">
    <location>
        <begin position="257"/>
        <end position="279"/>
    </location>
</feature>
<dbReference type="Proteomes" id="UP000280368">
    <property type="component" value="Unassembled WGS sequence"/>
</dbReference>
<dbReference type="SMART" id="SM00382">
    <property type="entry name" value="AAA"/>
    <property type="match status" value="1"/>
</dbReference>
<dbReference type="InterPro" id="IPR003593">
    <property type="entry name" value="AAA+_ATPase"/>
</dbReference>
<dbReference type="PANTHER" id="PTHR43394">
    <property type="entry name" value="ATP-DEPENDENT PERMEASE MDL1, MITOCHONDRIAL"/>
    <property type="match status" value="1"/>
</dbReference>
<comment type="caution">
    <text evidence="10">The sequence shown here is derived from an EMBL/GenBank/DDBJ whole genome shotgun (WGS) entry which is preliminary data.</text>
</comment>
<protein>
    <submittedName>
        <fullName evidence="10">ABC-type multidrug transport system fused ATPase/permease subunit</fullName>
    </submittedName>
</protein>
<evidence type="ECO:0000256" key="6">
    <source>
        <dbReference type="ARBA" id="ARBA00023136"/>
    </source>
</evidence>
<dbReference type="SUPFAM" id="SSF52540">
    <property type="entry name" value="P-loop containing nucleoside triphosphate hydrolases"/>
    <property type="match status" value="1"/>
</dbReference>
<dbReference type="GO" id="GO:0005524">
    <property type="term" value="F:ATP binding"/>
    <property type="evidence" value="ECO:0007669"/>
    <property type="project" value="UniProtKB-KW"/>
</dbReference>
<evidence type="ECO:0000256" key="4">
    <source>
        <dbReference type="ARBA" id="ARBA00022840"/>
    </source>
</evidence>
<evidence type="ECO:0000313" key="10">
    <source>
        <dbReference type="EMBL" id="RMA75880.1"/>
    </source>
</evidence>
<keyword evidence="3" id="KW-0547">Nucleotide-binding</keyword>
<evidence type="ECO:0000259" key="8">
    <source>
        <dbReference type="PROSITE" id="PS50893"/>
    </source>
</evidence>
<dbReference type="GO" id="GO:0005886">
    <property type="term" value="C:plasma membrane"/>
    <property type="evidence" value="ECO:0007669"/>
    <property type="project" value="UniProtKB-SubCell"/>
</dbReference>
<dbReference type="FunFam" id="3.40.50.300:FF:000218">
    <property type="entry name" value="Multidrug ABC transporter ATP-binding protein"/>
    <property type="match status" value="1"/>
</dbReference>
<evidence type="ECO:0000256" key="2">
    <source>
        <dbReference type="ARBA" id="ARBA00022692"/>
    </source>
</evidence>
<dbReference type="InterPro" id="IPR003439">
    <property type="entry name" value="ABC_transporter-like_ATP-bd"/>
</dbReference>
<dbReference type="PROSITE" id="PS00211">
    <property type="entry name" value="ABC_TRANSPORTER_1"/>
    <property type="match status" value="1"/>
</dbReference>
<dbReference type="CDD" id="cd18576">
    <property type="entry name" value="ABC_6TM_bac_exporter_ABCB8_10_like"/>
    <property type="match status" value="1"/>
</dbReference>
<feature type="transmembrane region" description="Helical" evidence="7">
    <location>
        <begin position="74"/>
        <end position="96"/>
    </location>
</feature>
<dbReference type="Gene3D" id="3.40.50.300">
    <property type="entry name" value="P-loop containing nucleotide triphosphate hydrolases"/>
    <property type="match status" value="1"/>
</dbReference>
<dbReference type="Pfam" id="PF00664">
    <property type="entry name" value="ABC_membrane"/>
    <property type="match status" value="1"/>
</dbReference>
<dbReference type="GO" id="GO:0016887">
    <property type="term" value="F:ATP hydrolysis activity"/>
    <property type="evidence" value="ECO:0007669"/>
    <property type="project" value="InterPro"/>
</dbReference>
<dbReference type="OrthoDB" id="9780296at2"/>
<dbReference type="InterPro" id="IPR027417">
    <property type="entry name" value="P-loop_NTPase"/>
</dbReference>
<dbReference type="PROSITE" id="PS50893">
    <property type="entry name" value="ABC_TRANSPORTER_2"/>
    <property type="match status" value="1"/>
</dbReference>
<dbReference type="InterPro" id="IPR039421">
    <property type="entry name" value="Type_1_exporter"/>
</dbReference>
<dbReference type="InterPro" id="IPR017871">
    <property type="entry name" value="ABC_transporter-like_CS"/>
</dbReference>
<dbReference type="EMBL" id="REFH01000009">
    <property type="protein sequence ID" value="RMA75880.1"/>
    <property type="molecule type" value="Genomic_DNA"/>
</dbReference>
<accession>A0A3L9ZU52</accession>
<feature type="transmembrane region" description="Helical" evidence="7">
    <location>
        <begin position="291"/>
        <end position="314"/>
    </location>
</feature>
<dbReference type="InterPro" id="IPR036640">
    <property type="entry name" value="ABC1_TM_sf"/>
</dbReference>
<evidence type="ECO:0000259" key="9">
    <source>
        <dbReference type="PROSITE" id="PS50929"/>
    </source>
</evidence>
<keyword evidence="4" id="KW-0067">ATP-binding</keyword>
<dbReference type="AlphaFoldDB" id="A0A3L9ZU52"/>
<evidence type="ECO:0000256" key="7">
    <source>
        <dbReference type="SAM" id="Phobius"/>
    </source>
</evidence>
<dbReference type="PANTHER" id="PTHR43394:SF1">
    <property type="entry name" value="ATP-BINDING CASSETTE SUB-FAMILY B MEMBER 10, MITOCHONDRIAL"/>
    <property type="match status" value="1"/>
</dbReference>
<keyword evidence="6 7" id="KW-0472">Membrane</keyword>
<feature type="transmembrane region" description="Helical" evidence="7">
    <location>
        <begin position="175"/>
        <end position="197"/>
    </location>
</feature>
<dbReference type="PROSITE" id="PS50929">
    <property type="entry name" value="ABC_TM1F"/>
    <property type="match status" value="1"/>
</dbReference>
<dbReference type="SUPFAM" id="SSF90123">
    <property type="entry name" value="ABC transporter transmembrane region"/>
    <property type="match status" value="1"/>
</dbReference>
<gene>
    <name evidence="10" type="ORF">BC961_1580</name>
</gene>
<dbReference type="InterPro" id="IPR011527">
    <property type="entry name" value="ABC1_TM_dom"/>
</dbReference>
<keyword evidence="5 7" id="KW-1133">Transmembrane helix</keyword>
<evidence type="ECO:0000256" key="3">
    <source>
        <dbReference type="ARBA" id="ARBA00022741"/>
    </source>
</evidence>
<feature type="domain" description="ABC transporter" evidence="8">
    <location>
        <begin position="352"/>
        <end position="588"/>
    </location>
</feature>
<dbReference type="Pfam" id="PF00005">
    <property type="entry name" value="ABC_tran"/>
    <property type="match status" value="1"/>
</dbReference>